<feature type="domain" description="PAZ" evidence="1">
    <location>
        <begin position="16"/>
        <end position="106"/>
    </location>
</feature>
<dbReference type="EMBL" id="GBRD01010877">
    <property type="protein sequence ID" value="JAG54947.1"/>
    <property type="molecule type" value="Transcribed_RNA"/>
</dbReference>
<sequence>MCAEITHKVRDMARNLMIAFQEKIGLDWKKVSGKSIMGSVALSGHNNRTYWIDDADHDTTPMSELQWKGFEKTTYVEYYRKKYNIRIQYPINPFSSPSRNLVKYEEGCQAK</sequence>
<dbReference type="SUPFAM" id="SSF101690">
    <property type="entry name" value="PAZ domain"/>
    <property type="match status" value="1"/>
</dbReference>
<evidence type="ECO:0000313" key="2">
    <source>
        <dbReference type="EMBL" id="JAG54947.1"/>
    </source>
</evidence>
<organism evidence="2">
    <name type="scientific">Lygus hesperus</name>
    <name type="common">Western plant bug</name>
    <dbReference type="NCBI Taxonomy" id="30085"/>
    <lineage>
        <taxon>Eukaryota</taxon>
        <taxon>Metazoa</taxon>
        <taxon>Ecdysozoa</taxon>
        <taxon>Arthropoda</taxon>
        <taxon>Hexapoda</taxon>
        <taxon>Insecta</taxon>
        <taxon>Pterygota</taxon>
        <taxon>Neoptera</taxon>
        <taxon>Paraneoptera</taxon>
        <taxon>Hemiptera</taxon>
        <taxon>Heteroptera</taxon>
        <taxon>Panheteroptera</taxon>
        <taxon>Cimicomorpha</taxon>
        <taxon>Miridae</taxon>
        <taxon>Mirini</taxon>
        <taxon>Lygus</taxon>
    </lineage>
</organism>
<dbReference type="PROSITE" id="PS50821">
    <property type="entry name" value="PAZ"/>
    <property type="match status" value="1"/>
</dbReference>
<dbReference type="SMART" id="SM00949">
    <property type="entry name" value="PAZ"/>
    <property type="match status" value="1"/>
</dbReference>
<dbReference type="InterPro" id="IPR036085">
    <property type="entry name" value="PAZ_dom_sf"/>
</dbReference>
<name>A0A0K8SNM3_LYGHE</name>
<protein>
    <recommendedName>
        <fullName evidence="1">PAZ domain-containing protein</fullName>
    </recommendedName>
</protein>
<evidence type="ECO:0000259" key="1">
    <source>
        <dbReference type="PROSITE" id="PS50821"/>
    </source>
</evidence>
<dbReference type="Pfam" id="PF02170">
    <property type="entry name" value="PAZ"/>
    <property type="match status" value="1"/>
</dbReference>
<dbReference type="GO" id="GO:0003723">
    <property type="term" value="F:RNA binding"/>
    <property type="evidence" value="ECO:0007669"/>
    <property type="project" value="InterPro"/>
</dbReference>
<proteinExistence type="predicted"/>
<dbReference type="InterPro" id="IPR003100">
    <property type="entry name" value="PAZ_dom"/>
</dbReference>
<dbReference type="Gene3D" id="2.170.260.10">
    <property type="entry name" value="paz domain"/>
    <property type="match status" value="1"/>
</dbReference>
<dbReference type="AlphaFoldDB" id="A0A0K8SNM3"/>
<reference evidence="2" key="1">
    <citation type="submission" date="2014-09" db="EMBL/GenBank/DDBJ databases">
        <authorList>
            <person name="Magalhaes I.L.F."/>
            <person name="Oliveira U."/>
            <person name="Santos F.R."/>
            <person name="Vidigal T.H.D.A."/>
            <person name="Brescovit A.D."/>
            <person name="Santos A.J."/>
        </authorList>
    </citation>
    <scope>NUCLEOTIDE SEQUENCE</scope>
</reference>
<accession>A0A0K8SNM3</accession>